<keyword evidence="2" id="KW-1185">Reference proteome</keyword>
<dbReference type="EMBL" id="BAABCS010000020">
    <property type="protein sequence ID" value="GAA4056438.1"/>
    <property type="molecule type" value="Genomic_DNA"/>
</dbReference>
<reference evidence="2" key="1">
    <citation type="journal article" date="2019" name="Int. J. Syst. Evol. Microbiol.">
        <title>The Global Catalogue of Microorganisms (GCM) 10K type strain sequencing project: providing services to taxonomists for standard genome sequencing and annotation.</title>
        <authorList>
            <consortium name="The Broad Institute Genomics Platform"/>
            <consortium name="The Broad Institute Genome Sequencing Center for Infectious Disease"/>
            <person name="Wu L."/>
            <person name="Ma J."/>
        </authorList>
    </citation>
    <scope>NUCLEOTIDE SEQUENCE [LARGE SCALE GENOMIC DNA]</scope>
    <source>
        <strain evidence="2">JCM 17068</strain>
    </source>
</reference>
<dbReference type="SUPFAM" id="SSF51556">
    <property type="entry name" value="Metallo-dependent hydrolases"/>
    <property type="match status" value="1"/>
</dbReference>
<comment type="caution">
    <text evidence="1">The sequence shown here is derived from an EMBL/GenBank/DDBJ whole genome shotgun (WGS) entry which is preliminary data.</text>
</comment>
<proteinExistence type="predicted"/>
<gene>
    <name evidence="1" type="ORF">GCM10022388_23870</name>
</gene>
<dbReference type="RefSeq" id="WP_345094901.1">
    <property type="nucleotide sequence ID" value="NZ_BAABCS010000020.1"/>
</dbReference>
<dbReference type="Gene3D" id="3.20.20.140">
    <property type="entry name" value="Metal-dependent hydrolases"/>
    <property type="match status" value="1"/>
</dbReference>
<keyword evidence="1" id="KW-0378">Hydrolase</keyword>
<dbReference type="PANTHER" id="PTHR46124">
    <property type="entry name" value="D-AMINOACYL-TRNA DEACYLASE"/>
    <property type="match status" value="1"/>
</dbReference>
<dbReference type="GO" id="GO:0016787">
    <property type="term" value="F:hydrolase activity"/>
    <property type="evidence" value="ECO:0007669"/>
    <property type="project" value="UniProtKB-KW"/>
</dbReference>
<dbReference type="InterPro" id="IPR001130">
    <property type="entry name" value="TatD-like"/>
</dbReference>
<accession>A0ABP7UZR0</accession>
<protein>
    <submittedName>
        <fullName evidence="1">TatD family hydrolase</fullName>
    </submittedName>
</protein>
<dbReference type="PIRSF" id="PIRSF005902">
    <property type="entry name" value="DNase_TatD"/>
    <property type="match status" value="1"/>
</dbReference>
<dbReference type="PANTHER" id="PTHR46124:SF2">
    <property type="entry name" value="D-AMINOACYL-TRNA DEACYLASE"/>
    <property type="match status" value="1"/>
</dbReference>
<evidence type="ECO:0000313" key="2">
    <source>
        <dbReference type="Proteomes" id="UP001500426"/>
    </source>
</evidence>
<organism evidence="1 2">
    <name type="scientific">Flavobacterium chungnamense</name>
    <dbReference type="NCBI Taxonomy" id="706182"/>
    <lineage>
        <taxon>Bacteria</taxon>
        <taxon>Pseudomonadati</taxon>
        <taxon>Bacteroidota</taxon>
        <taxon>Flavobacteriia</taxon>
        <taxon>Flavobacteriales</taxon>
        <taxon>Flavobacteriaceae</taxon>
        <taxon>Flavobacterium</taxon>
    </lineage>
</organism>
<dbReference type="Pfam" id="PF01026">
    <property type="entry name" value="TatD_DNase"/>
    <property type="match status" value="1"/>
</dbReference>
<dbReference type="InterPro" id="IPR032466">
    <property type="entry name" value="Metal_Hydrolase"/>
</dbReference>
<name>A0ABP7UZR0_9FLAO</name>
<sequence length="220" mass="25668">MKYFNLHTHKFTNSPEVLELVNQYPWEFDVAIPNYSIGIHPWYINTNRLESDLKIIEDKLQLNVCLALGECGLDKRIEIPLALQIEVFEKQIEFAEKYQKPLVLHLVAAFDELIAIKKRLKIKVPIVIHGFSKNEQVAKQLIDNGFYLSFGKYLLRNPDMETVFKSVPNDRFFLETDTIEETLEEVYTLAAKYKNIKIEDLIEIVNTNFSTVFKSKNPII</sequence>
<evidence type="ECO:0000313" key="1">
    <source>
        <dbReference type="EMBL" id="GAA4056438.1"/>
    </source>
</evidence>
<dbReference type="Proteomes" id="UP001500426">
    <property type="component" value="Unassembled WGS sequence"/>
</dbReference>